<dbReference type="Pfam" id="PF00072">
    <property type="entry name" value="Response_reg"/>
    <property type="match status" value="1"/>
</dbReference>
<sequence length="235" mass="26155">MRILIIEDELAMRSALVEALSSEGYHLRSADNGEAGLELACTEPFDLILLDVMMPQLDGYEVCRTLRHRGKIMPVLMLTAKGQVDDRVEGLDCGADDYLVKPFSLRELLARVRALLRRYERNDSVPPTVTIGPATIDFTRQTLTRDGNSSPLSAKEVGILRVMISRQGETVSRETFLDIVWGYHAYPSTRTVDNFIAALRSRIEADPANPVHLLTVRGQGYRLIGSKAGQAKLEN</sequence>
<dbReference type="SMART" id="SM00448">
    <property type="entry name" value="REC"/>
    <property type="match status" value="1"/>
</dbReference>
<dbReference type="RefSeq" id="WP_379710547.1">
    <property type="nucleotide sequence ID" value="NZ_JBHTBS010000002.1"/>
</dbReference>
<evidence type="ECO:0000259" key="8">
    <source>
        <dbReference type="PROSITE" id="PS50110"/>
    </source>
</evidence>
<dbReference type="InterPro" id="IPR036388">
    <property type="entry name" value="WH-like_DNA-bd_sf"/>
</dbReference>
<keyword evidence="5" id="KW-0804">Transcription</keyword>
<feature type="DNA-binding region" description="OmpR/PhoB-type" evidence="7">
    <location>
        <begin position="126"/>
        <end position="225"/>
    </location>
</feature>
<keyword evidence="4 7" id="KW-0238">DNA-binding</keyword>
<evidence type="ECO:0000256" key="1">
    <source>
        <dbReference type="ARBA" id="ARBA00022553"/>
    </source>
</evidence>
<evidence type="ECO:0000256" key="6">
    <source>
        <dbReference type="PROSITE-ProRule" id="PRU00169"/>
    </source>
</evidence>
<keyword evidence="11" id="KW-1185">Reference proteome</keyword>
<dbReference type="Pfam" id="PF00486">
    <property type="entry name" value="Trans_reg_C"/>
    <property type="match status" value="1"/>
</dbReference>
<evidence type="ECO:0000313" key="11">
    <source>
        <dbReference type="Proteomes" id="UP001596472"/>
    </source>
</evidence>
<dbReference type="InterPro" id="IPR039420">
    <property type="entry name" value="WalR-like"/>
</dbReference>
<evidence type="ECO:0000256" key="4">
    <source>
        <dbReference type="ARBA" id="ARBA00023125"/>
    </source>
</evidence>
<keyword evidence="2" id="KW-0902">Two-component regulatory system</keyword>
<dbReference type="Proteomes" id="UP001596472">
    <property type="component" value="Unassembled WGS sequence"/>
</dbReference>
<dbReference type="SUPFAM" id="SSF52172">
    <property type="entry name" value="CheY-like"/>
    <property type="match status" value="1"/>
</dbReference>
<evidence type="ECO:0000313" key="10">
    <source>
        <dbReference type="EMBL" id="MFC7336826.1"/>
    </source>
</evidence>
<reference evidence="11" key="1">
    <citation type="journal article" date="2019" name="Int. J. Syst. Evol. Microbiol.">
        <title>The Global Catalogue of Microorganisms (GCM) 10K type strain sequencing project: providing services to taxonomists for standard genome sequencing and annotation.</title>
        <authorList>
            <consortium name="The Broad Institute Genomics Platform"/>
            <consortium name="The Broad Institute Genome Sequencing Center for Infectious Disease"/>
            <person name="Wu L."/>
            <person name="Ma J."/>
        </authorList>
    </citation>
    <scope>NUCLEOTIDE SEQUENCE [LARGE SCALE GENOMIC DNA]</scope>
    <source>
        <strain evidence="11">CGMCC 4.1467</strain>
    </source>
</reference>
<feature type="domain" description="OmpR/PhoB-type" evidence="9">
    <location>
        <begin position="126"/>
        <end position="225"/>
    </location>
</feature>
<feature type="domain" description="Response regulatory" evidence="8">
    <location>
        <begin position="2"/>
        <end position="116"/>
    </location>
</feature>
<dbReference type="InterPro" id="IPR001789">
    <property type="entry name" value="Sig_transdc_resp-reg_receiver"/>
</dbReference>
<gene>
    <name evidence="10" type="ORF">ACFQY0_06535</name>
</gene>
<dbReference type="Gene3D" id="3.40.50.2300">
    <property type="match status" value="1"/>
</dbReference>
<comment type="caution">
    <text evidence="10">The sequence shown here is derived from an EMBL/GenBank/DDBJ whole genome shotgun (WGS) entry which is preliminary data.</text>
</comment>
<protein>
    <submittedName>
        <fullName evidence="10">Response regulator transcription factor</fullName>
    </submittedName>
</protein>
<keyword evidence="1 6" id="KW-0597">Phosphoprotein</keyword>
<dbReference type="InterPro" id="IPR016032">
    <property type="entry name" value="Sig_transdc_resp-reg_C-effctor"/>
</dbReference>
<keyword evidence="3" id="KW-0805">Transcription regulation</keyword>
<name>A0ABW2L395_9BACT</name>
<proteinExistence type="predicted"/>
<dbReference type="SMART" id="SM00862">
    <property type="entry name" value="Trans_reg_C"/>
    <property type="match status" value="1"/>
</dbReference>
<accession>A0ABW2L395</accession>
<evidence type="ECO:0000256" key="5">
    <source>
        <dbReference type="ARBA" id="ARBA00023163"/>
    </source>
</evidence>
<dbReference type="PANTHER" id="PTHR48111:SF1">
    <property type="entry name" value="TWO-COMPONENT RESPONSE REGULATOR ORR33"/>
    <property type="match status" value="1"/>
</dbReference>
<dbReference type="Gene3D" id="1.10.10.10">
    <property type="entry name" value="Winged helix-like DNA-binding domain superfamily/Winged helix DNA-binding domain"/>
    <property type="match status" value="1"/>
</dbReference>
<evidence type="ECO:0000256" key="3">
    <source>
        <dbReference type="ARBA" id="ARBA00023015"/>
    </source>
</evidence>
<evidence type="ECO:0000256" key="7">
    <source>
        <dbReference type="PROSITE-ProRule" id="PRU01091"/>
    </source>
</evidence>
<dbReference type="Gene3D" id="6.10.250.690">
    <property type="match status" value="1"/>
</dbReference>
<dbReference type="PROSITE" id="PS50110">
    <property type="entry name" value="RESPONSE_REGULATORY"/>
    <property type="match status" value="1"/>
</dbReference>
<dbReference type="CDD" id="cd00383">
    <property type="entry name" value="trans_reg_C"/>
    <property type="match status" value="1"/>
</dbReference>
<evidence type="ECO:0000256" key="2">
    <source>
        <dbReference type="ARBA" id="ARBA00023012"/>
    </source>
</evidence>
<dbReference type="InterPro" id="IPR001867">
    <property type="entry name" value="OmpR/PhoB-type_DNA-bd"/>
</dbReference>
<dbReference type="InterPro" id="IPR011006">
    <property type="entry name" value="CheY-like_superfamily"/>
</dbReference>
<dbReference type="PANTHER" id="PTHR48111">
    <property type="entry name" value="REGULATOR OF RPOS"/>
    <property type="match status" value="1"/>
</dbReference>
<dbReference type="SUPFAM" id="SSF46894">
    <property type="entry name" value="C-terminal effector domain of the bipartite response regulators"/>
    <property type="match status" value="1"/>
</dbReference>
<feature type="modified residue" description="4-aspartylphosphate" evidence="6">
    <location>
        <position position="51"/>
    </location>
</feature>
<evidence type="ECO:0000259" key="9">
    <source>
        <dbReference type="PROSITE" id="PS51755"/>
    </source>
</evidence>
<dbReference type="EMBL" id="JBHTBS010000002">
    <property type="protein sequence ID" value="MFC7336826.1"/>
    <property type="molecule type" value="Genomic_DNA"/>
</dbReference>
<organism evidence="10 11">
    <name type="scientific">Haloferula chungangensis</name>
    <dbReference type="NCBI Taxonomy" id="1048331"/>
    <lineage>
        <taxon>Bacteria</taxon>
        <taxon>Pseudomonadati</taxon>
        <taxon>Verrucomicrobiota</taxon>
        <taxon>Verrucomicrobiia</taxon>
        <taxon>Verrucomicrobiales</taxon>
        <taxon>Verrucomicrobiaceae</taxon>
        <taxon>Haloferula</taxon>
    </lineage>
</organism>
<dbReference type="PROSITE" id="PS51755">
    <property type="entry name" value="OMPR_PHOB"/>
    <property type="match status" value="1"/>
</dbReference>